<evidence type="ECO:0000256" key="5">
    <source>
        <dbReference type="ARBA" id="ARBA00022692"/>
    </source>
</evidence>
<dbReference type="Pfam" id="PF02321">
    <property type="entry name" value="OEP"/>
    <property type="match status" value="1"/>
</dbReference>
<dbReference type="GO" id="GO:0015562">
    <property type="term" value="F:efflux transmembrane transporter activity"/>
    <property type="evidence" value="ECO:0007669"/>
    <property type="project" value="InterPro"/>
</dbReference>
<evidence type="ECO:0000313" key="10">
    <source>
        <dbReference type="Proteomes" id="UP000812270"/>
    </source>
</evidence>
<dbReference type="GO" id="GO:0009279">
    <property type="term" value="C:cell outer membrane"/>
    <property type="evidence" value="ECO:0007669"/>
    <property type="project" value="UniProtKB-SubCell"/>
</dbReference>
<evidence type="ECO:0000256" key="8">
    <source>
        <dbReference type="SAM" id="SignalP"/>
    </source>
</evidence>
<evidence type="ECO:0000256" key="4">
    <source>
        <dbReference type="ARBA" id="ARBA00022452"/>
    </source>
</evidence>
<reference evidence="9" key="1">
    <citation type="submission" date="2021-06" db="EMBL/GenBank/DDBJ databases">
        <authorList>
            <person name="Huq M.A."/>
        </authorList>
    </citation>
    <scope>NUCLEOTIDE SEQUENCE</scope>
    <source>
        <strain evidence="9">MAH-26</strain>
    </source>
</reference>
<evidence type="ECO:0000256" key="2">
    <source>
        <dbReference type="ARBA" id="ARBA00007613"/>
    </source>
</evidence>
<evidence type="ECO:0000313" key="9">
    <source>
        <dbReference type="EMBL" id="MBV4359835.1"/>
    </source>
</evidence>
<keyword evidence="3" id="KW-0813">Transport</keyword>
<name>A0A9E2W4J6_9BACT</name>
<evidence type="ECO:0000256" key="3">
    <source>
        <dbReference type="ARBA" id="ARBA00022448"/>
    </source>
</evidence>
<dbReference type="EMBL" id="JAHSPG010000016">
    <property type="protein sequence ID" value="MBV4359835.1"/>
    <property type="molecule type" value="Genomic_DNA"/>
</dbReference>
<comment type="caution">
    <text evidence="9">The sequence shown here is derived from an EMBL/GenBank/DDBJ whole genome shotgun (WGS) entry which is preliminary data.</text>
</comment>
<dbReference type="InterPro" id="IPR051906">
    <property type="entry name" value="TolC-like"/>
</dbReference>
<accession>A0A9E2W4J6</accession>
<keyword evidence="7" id="KW-0998">Cell outer membrane</keyword>
<feature type="chain" id="PRO_5039315202" evidence="8">
    <location>
        <begin position="23"/>
        <end position="244"/>
    </location>
</feature>
<proteinExistence type="inferred from homology"/>
<keyword evidence="8" id="KW-0732">Signal</keyword>
<dbReference type="InterPro" id="IPR003423">
    <property type="entry name" value="OMP_efflux"/>
</dbReference>
<dbReference type="GO" id="GO:0015288">
    <property type="term" value="F:porin activity"/>
    <property type="evidence" value="ECO:0007669"/>
    <property type="project" value="TreeGrafter"/>
</dbReference>
<dbReference type="Proteomes" id="UP000812270">
    <property type="component" value="Unassembled WGS sequence"/>
</dbReference>
<keyword evidence="6" id="KW-0472">Membrane</keyword>
<dbReference type="RefSeq" id="WP_217794098.1">
    <property type="nucleotide sequence ID" value="NZ_JAHSPG010000016.1"/>
</dbReference>
<keyword evidence="5" id="KW-0812">Transmembrane</keyword>
<keyword evidence="10" id="KW-1185">Reference proteome</keyword>
<comment type="similarity">
    <text evidence="2">Belongs to the outer membrane factor (OMF) (TC 1.B.17) family.</text>
</comment>
<dbReference type="PANTHER" id="PTHR30026">
    <property type="entry name" value="OUTER MEMBRANE PROTEIN TOLC"/>
    <property type="match status" value="1"/>
</dbReference>
<feature type="signal peptide" evidence="8">
    <location>
        <begin position="1"/>
        <end position="22"/>
    </location>
</feature>
<gene>
    <name evidence="9" type="ORF">KTO63_21905</name>
</gene>
<protein>
    <submittedName>
        <fullName evidence="9">TolC family protein</fullName>
    </submittedName>
</protein>
<comment type="subcellular location">
    <subcellularLocation>
        <location evidence="1">Cell outer membrane</location>
    </subcellularLocation>
</comment>
<evidence type="ECO:0000256" key="6">
    <source>
        <dbReference type="ARBA" id="ARBA00023136"/>
    </source>
</evidence>
<sequence>MKRTLGLLLVSFGLFVSGFAQKKQSSSAGNSTYLTADTSKKSDIREKLVQLAIQNPTYEVADRRVAIADQELSRTKTKILGQITIAGNVNEFTINPPENGYNTLYPRYNIGATLPLDLFITRSRDIRIAKENLGIAQAERNERYRVIKAQVLTAYEDYLLAKQKLEFQSQITQDAFQEYKQQERDFSDGIIEQKEYNAGFKKWTQEQSQKIEMQRNLNVIKLDLEAMIGMPFDELLASYERDKR</sequence>
<dbReference type="PANTHER" id="PTHR30026:SF20">
    <property type="entry name" value="OUTER MEMBRANE PROTEIN TOLC"/>
    <property type="match status" value="1"/>
</dbReference>
<dbReference type="AlphaFoldDB" id="A0A9E2W4J6"/>
<organism evidence="9 10">
    <name type="scientific">Pinibacter aurantiacus</name>
    <dbReference type="NCBI Taxonomy" id="2851599"/>
    <lineage>
        <taxon>Bacteria</taxon>
        <taxon>Pseudomonadati</taxon>
        <taxon>Bacteroidota</taxon>
        <taxon>Chitinophagia</taxon>
        <taxon>Chitinophagales</taxon>
        <taxon>Chitinophagaceae</taxon>
        <taxon>Pinibacter</taxon>
    </lineage>
</organism>
<evidence type="ECO:0000256" key="1">
    <source>
        <dbReference type="ARBA" id="ARBA00004442"/>
    </source>
</evidence>
<dbReference type="GO" id="GO:1990281">
    <property type="term" value="C:efflux pump complex"/>
    <property type="evidence" value="ECO:0007669"/>
    <property type="project" value="TreeGrafter"/>
</dbReference>
<evidence type="ECO:0000256" key="7">
    <source>
        <dbReference type="ARBA" id="ARBA00023237"/>
    </source>
</evidence>
<keyword evidence="4" id="KW-1134">Transmembrane beta strand</keyword>